<dbReference type="AlphaFoldDB" id="A0A2G5ECA8"/>
<dbReference type="Proteomes" id="UP000230069">
    <property type="component" value="Unassembled WGS sequence"/>
</dbReference>
<organism evidence="1 2">
    <name type="scientific">Aquilegia coerulea</name>
    <name type="common">Rocky mountain columbine</name>
    <dbReference type="NCBI Taxonomy" id="218851"/>
    <lineage>
        <taxon>Eukaryota</taxon>
        <taxon>Viridiplantae</taxon>
        <taxon>Streptophyta</taxon>
        <taxon>Embryophyta</taxon>
        <taxon>Tracheophyta</taxon>
        <taxon>Spermatophyta</taxon>
        <taxon>Magnoliopsida</taxon>
        <taxon>Ranunculales</taxon>
        <taxon>Ranunculaceae</taxon>
        <taxon>Thalictroideae</taxon>
        <taxon>Aquilegia</taxon>
    </lineage>
</organism>
<sequence>MQLIEVPPTKNPTICHLFGMFSGIVHYARHELGQFEIWILNEKEDCTKNWSLKHKVGIEITSEKYPELCQNPNRTSLVKFEAFHLMNPRFIFLSIYNNKRVLYDVYSSTLELVCDHGDEPFNYIIVPYTYDLIGHHIFHD</sequence>
<name>A0A2G5ECA8_AQUCA</name>
<evidence type="ECO:0000313" key="2">
    <source>
        <dbReference type="Proteomes" id="UP000230069"/>
    </source>
</evidence>
<gene>
    <name evidence="1" type="ORF">AQUCO_00900053v1</name>
</gene>
<dbReference type="OrthoDB" id="10590804at2759"/>
<protein>
    <submittedName>
        <fullName evidence="1">Uncharacterized protein</fullName>
    </submittedName>
</protein>
<accession>A0A2G5ECA8</accession>
<dbReference type="EMBL" id="KZ305026">
    <property type="protein sequence ID" value="PIA53197.1"/>
    <property type="molecule type" value="Genomic_DNA"/>
</dbReference>
<evidence type="ECO:0000313" key="1">
    <source>
        <dbReference type="EMBL" id="PIA53197.1"/>
    </source>
</evidence>
<reference evidence="1 2" key="1">
    <citation type="submission" date="2017-09" db="EMBL/GenBank/DDBJ databases">
        <title>WGS assembly of Aquilegia coerulea Goldsmith.</title>
        <authorList>
            <person name="Hodges S."/>
            <person name="Kramer E."/>
            <person name="Nordborg M."/>
            <person name="Tomkins J."/>
            <person name="Borevitz J."/>
            <person name="Derieg N."/>
            <person name="Yan J."/>
            <person name="Mihaltcheva S."/>
            <person name="Hayes R.D."/>
            <person name="Rokhsar D."/>
        </authorList>
    </citation>
    <scope>NUCLEOTIDE SEQUENCE [LARGE SCALE GENOMIC DNA]</scope>
    <source>
        <strain evidence="2">cv. Goldsmith</strain>
    </source>
</reference>
<dbReference type="InParanoid" id="A0A2G5ECA8"/>
<proteinExistence type="predicted"/>
<keyword evidence="2" id="KW-1185">Reference proteome</keyword>